<dbReference type="EMBL" id="JAACNO010003221">
    <property type="protein sequence ID" value="KAF4127796.1"/>
    <property type="molecule type" value="Genomic_DNA"/>
</dbReference>
<evidence type="ECO:0000313" key="1">
    <source>
        <dbReference type="EMBL" id="KAF4127796.1"/>
    </source>
</evidence>
<accession>A0A8S9TGM4</accession>
<evidence type="ECO:0000313" key="2">
    <source>
        <dbReference type="Proteomes" id="UP000704712"/>
    </source>
</evidence>
<reference evidence="1" key="1">
    <citation type="submission" date="2020-03" db="EMBL/GenBank/DDBJ databases">
        <title>Hybrid Assembly of Korean Phytophthora infestans isolates.</title>
        <authorList>
            <person name="Prokchorchik M."/>
            <person name="Lee Y."/>
            <person name="Seo J."/>
            <person name="Cho J.-H."/>
            <person name="Park Y.-E."/>
            <person name="Jang D.-C."/>
            <person name="Im J.-S."/>
            <person name="Choi J.-G."/>
            <person name="Park H.-J."/>
            <person name="Lee G.-B."/>
            <person name="Lee Y.-G."/>
            <person name="Hong S.-Y."/>
            <person name="Cho K."/>
            <person name="Sohn K.H."/>
        </authorList>
    </citation>
    <scope>NUCLEOTIDE SEQUENCE</scope>
    <source>
        <strain evidence="1">KR_2_A2</strain>
    </source>
</reference>
<dbReference type="AlphaFoldDB" id="A0A8S9TGM4"/>
<proteinExistence type="predicted"/>
<organism evidence="1 2">
    <name type="scientific">Phytophthora infestans</name>
    <name type="common">Potato late blight agent</name>
    <name type="synonym">Botrytis infestans</name>
    <dbReference type="NCBI Taxonomy" id="4787"/>
    <lineage>
        <taxon>Eukaryota</taxon>
        <taxon>Sar</taxon>
        <taxon>Stramenopiles</taxon>
        <taxon>Oomycota</taxon>
        <taxon>Peronosporomycetes</taxon>
        <taxon>Peronosporales</taxon>
        <taxon>Peronosporaceae</taxon>
        <taxon>Phytophthora</taxon>
    </lineage>
</organism>
<name>A0A8S9TGM4_PHYIN</name>
<protein>
    <submittedName>
        <fullName evidence="1">Uncharacterized protein</fullName>
    </submittedName>
</protein>
<sequence>MALPQHAGNEEESDLYHRDTHEFVDILDELRFLFDHASLTWAPVAPVNWSIGVRESHAASRNPTL</sequence>
<dbReference type="Proteomes" id="UP000704712">
    <property type="component" value="Unassembled WGS sequence"/>
</dbReference>
<gene>
    <name evidence="1" type="ORF">GN958_ATG23027</name>
</gene>
<comment type="caution">
    <text evidence="1">The sequence shown here is derived from an EMBL/GenBank/DDBJ whole genome shotgun (WGS) entry which is preliminary data.</text>
</comment>